<sequence length="92" mass="10836">MIGISRITGERIENLDPSNDSDLYYQLDTREWRFVEEFTNPVIAIVEGWRDHIIESIPILTLSDLLDVHLSKIGHFIFRKNVKNYGHYKEGF</sequence>
<proteinExistence type="predicted"/>
<dbReference type="EMBL" id="MT141410">
    <property type="protein sequence ID" value="QJA60454.1"/>
    <property type="molecule type" value="Genomic_DNA"/>
</dbReference>
<dbReference type="EMBL" id="MT142179">
    <property type="protein sequence ID" value="QJA75698.1"/>
    <property type="molecule type" value="Genomic_DNA"/>
</dbReference>
<evidence type="ECO:0000313" key="2">
    <source>
        <dbReference type="EMBL" id="QJA75698.1"/>
    </source>
</evidence>
<organism evidence="1">
    <name type="scientific">viral metagenome</name>
    <dbReference type="NCBI Taxonomy" id="1070528"/>
    <lineage>
        <taxon>unclassified sequences</taxon>
        <taxon>metagenomes</taxon>
        <taxon>organismal metagenomes</taxon>
    </lineage>
</organism>
<reference evidence="1" key="1">
    <citation type="submission" date="2020-03" db="EMBL/GenBank/DDBJ databases">
        <title>The deep terrestrial virosphere.</title>
        <authorList>
            <person name="Holmfeldt K."/>
            <person name="Nilsson E."/>
            <person name="Simone D."/>
            <person name="Lopez-Fernandez M."/>
            <person name="Wu X."/>
            <person name="de Brujin I."/>
            <person name="Lundin D."/>
            <person name="Andersson A."/>
            <person name="Bertilsson S."/>
            <person name="Dopson M."/>
        </authorList>
    </citation>
    <scope>NUCLEOTIDE SEQUENCE</scope>
    <source>
        <strain evidence="2">MM415A01721</strain>
        <strain evidence="1">MM415B01114</strain>
    </source>
</reference>
<accession>A0A6M3ISY1</accession>
<name>A0A6M3ISY1_9ZZZZ</name>
<protein>
    <submittedName>
        <fullName evidence="1">Uncharacterized protein</fullName>
    </submittedName>
</protein>
<evidence type="ECO:0000313" key="1">
    <source>
        <dbReference type="EMBL" id="QJA60454.1"/>
    </source>
</evidence>
<gene>
    <name evidence="2" type="ORF">MM415A01721_0018</name>
    <name evidence="1" type="ORF">MM415B01114_0004</name>
</gene>
<dbReference type="AlphaFoldDB" id="A0A6M3ISY1"/>